<evidence type="ECO:0000313" key="2">
    <source>
        <dbReference type="EMBL" id="GEU31662.1"/>
    </source>
</evidence>
<dbReference type="AlphaFoldDB" id="A0A6L2J4H9"/>
<name>A0A6L2J4H9_TANCI</name>
<accession>A0A6L2J4H9</accession>
<comment type="caution">
    <text evidence="2">The sequence shown here is derived from an EMBL/GenBank/DDBJ whole genome shotgun (WGS) entry which is preliminary data.</text>
</comment>
<reference evidence="2" key="1">
    <citation type="journal article" date="2019" name="Sci. Rep.">
        <title>Draft genome of Tanacetum cinerariifolium, the natural source of mosquito coil.</title>
        <authorList>
            <person name="Yamashiro T."/>
            <person name="Shiraishi A."/>
            <person name="Satake H."/>
            <person name="Nakayama K."/>
        </authorList>
    </citation>
    <scope>NUCLEOTIDE SEQUENCE</scope>
</reference>
<feature type="coiled-coil region" evidence="1">
    <location>
        <begin position="286"/>
        <end position="362"/>
    </location>
</feature>
<gene>
    <name evidence="2" type="ORF">Tci_003640</name>
</gene>
<organism evidence="2">
    <name type="scientific">Tanacetum cinerariifolium</name>
    <name type="common">Dalmatian daisy</name>
    <name type="synonym">Chrysanthemum cinerariifolium</name>
    <dbReference type="NCBI Taxonomy" id="118510"/>
    <lineage>
        <taxon>Eukaryota</taxon>
        <taxon>Viridiplantae</taxon>
        <taxon>Streptophyta</taxon>
        <taxon>Embryophyta</taxon>
        <taxon>Tracheophyta</taxon>
        <taxon>Spermatophyta</taxon>
        <taxon>Magnoliopsida</taxon>
        <taxon>eudicotyledons</taxon>
        <taxon>Gunneridae</taxon>
        <taxon>Pentapetalae</taxon>
        <taxon>asterids</taxon>
        <taxon>campanulids</taxon>
        <taxon>Asterales</taxon>
        <taxon>Asteraceae</taxon>
        <taxon>Asteroideae</taxon>
        <taxon>Anthemideae</taxon>
        <taxon>Anthemidinae</taxon>
        <taxon>Tanacetum</taxon>
    </lineage>
</organism>
<proteinExistence type="predicted"/>
<protein>
    <recommendedName>
        <fullName evidence="3">Transposase (Putative), gypsy type</fullName>
    </recommendedName>
</protein>
<evidence type="ECO:0000256" key="1">
    <source>
        <dbReference type="SAM" id="Coils"/>
    </source>
</evidence>
<sequence length="439" mass="49817">MGVNMGHWFSFENKTSGRAKKCFKEVTSTLKGWKKKFFLIDRQAVSDAMPWRHTDIDLHDDFPTHYNENDAAPLAEVIVPLRPPLRHLLYVCGLTTVCRHSNRAYHIKDQDMNGKAIPDKSPFQKNLEKPNSKIVAAREKKDQQNLAKAQTKYVEKGGPEAPRKKKRLTIVPNDVARAAANIKKEVVDLSANSFHFAHHEDTEEGTIDRQLVPNLGLRDDLRLCTFRACKELISHQATSAEESFLGNLTNVKVVSRTYQSLGSAHNGLLKELSLLDVDHSMCPHMVRELLDRVKDLEKERDDLRQTASDQVERIKVLKKALKLKLVQMATAEGKVKVLEDEKAALMAKLDQAEEDSHKLVREFIPTVVKKLHTSVEYRQSLAAPVSLCFTAGWLGGLSLGRIDDQIVTMLLETQDLDIEGSKLWEAKHHELFTMQYPYV</sequence>
<evidence type="ECO:0008006" key="3">
    <source>
        <dbReference type="Google" id="ProtNLM"/>
    </source>
</evidence>
<dbReference type="EMBL" id="BKCJ010000274">
    <property type="protein sequence ID" value="GEU31662.1"/>
    <property type="molecule type" value="Genomic_DNA"/>
</dbReference>
<keyword evidence="1" id="KW-0175">Coiled coil</keyword>